<keyword evidence="21" id="KW-1185">Reference proteome</keyword>
<comment type="subcellular location">
    <subcellularLocation>
        <location evidence="2 19">Cell membrane</location>
        <topology evidence="2 19">Multi-pass membrane protein</topology>
    </subcellularLocation>
</comment>
<comment type="similarity">
    <text evidence="4 19">Belongs to the CobS family.</text>
</comment>
<evidence type="ECO:0000256" key="3">
    <source>
        <dbReference type="ARBA" id="ARBA00004663"/>
    </source>
</evidence>
<keyword evidence="8 19" id="KW-0169">Cobalamin biosynthesis</keyword>
<feature type="transmembrane region" description="Helical" evidence="19">
    <location>
        <begin position="103"/>
        <end position="122"/>
    </location>
</feature>
<dbReference type="EC" id="2.7.8.26" evidence="5 19"/>
<sequence>MIQAIRALLQFTTILPLGSPAPFESFARNTWLYPLAGYITGGIASLVFIILPAPPLLQAVLAMGIVILVTGGNHLDGLLDFGDGLMAHGSTEKRIAALTDRQIGTGGVAIGMMITLLSIVSLGSIKGAVLAVSAIILAETGAKWGMAVLTITGKPFHEGLHATFYGYAKSWFFIPATLLLIPAFLLPLPYMARMCAAVVLVLFPLCIRILAVRFFDGVNGDVTGATGEICRSAILAATACCVWV</sequence>
<dbReference type="EMBL" id="QGMZ01000039">
    <property type="protein sequence ID" value="PWR70760.1"/>
    <property type="molecule type" value="Genomic_DNA"/>
</dbReference>
<dbReference type="RefSeq" id="WP_109941894.1">
    <property type="nucleotide sequence ID" value="NZ_CP176366.1"/>
</dbReference>
<comment type="caution">
    <text evidence="20">The sequence shown here is derived from an EMBL/GenBank/DDBJ whole genome shotgun (WGS) entry which is preliminary data.</text>
</comment>
<feature type="transmembrane region" description="Helical" evidence="19">
    <location>
        <begin position="129"/>
        <end position="151"/>
    </location>
</feature>
<keyword evidence="13 19" id="KW-0472">Membrane</keyword>
<evidence type="ECO:0000256" key="8">
    <source>
        <dbReference type="ARBA" id="ARBA00022573"/>
    </source>
</evidence>
<evidence type="ECO:0000256" key="5">
    <source>
        <dbReference type="ARBA" id="ARBA00013200"/>
    </source>
</evidence>
<evidence type="ECO:0000256" key="14">
    <source>
        <dbReference type="ARBA" id="ARBA00025228"/>
    </source>
</evidence>
<name>A0A2V2MX03_9EURY</name>
<dbReference type="InterPro" id="IPR003805">
    <property type="entry name" value="CobS"/>
</dbReference>
<evidence type="ECO:0000256" key="12">
    <source>
        <dbReference type="ARBA" id="ARBA00022989"/>
    </source>
</evidence>
<feature type="transmembrane region" description="Helical" evidence="19">
    <location>
        <begin position="195"/>
        <end position="215"/>
    </location>
</feature>
<reference evidence="20 21" key="1">
    <citation type="submission" date="2018-05" db="EMBL/GenBank/DDBJ databases">
        <title>Draft genome of Methanospirillum stamsii Pt1.</title>
        <authorList>
            <person name="Dueholm M.S."/>
            <person name="Nielsen P.H."/>
            <person name="Bakmann L.F."/>
            <person name="Otzen D.E."/>
        </authorList>
    </citation>
    <scope>NUCLEOTIDE SEQUENCE [LARGE SCALE GENOMIC DNA]</scope>
    <source>
        <strain evidence="20 21">Pt1</strain>
    </source>
</reference>
<keyword evidence="11 19" id="KW-0460">Magnesium</keyword>
<evidence type="ECO:0000256" key="10">
    <source>
        <dbReference type="ARBA" id="ARBA00022692"/>
    </source>
</evidence>
<dbReference type="NCBIfam" id="TIGR00317">
    <property type="entry name" value="cobS"/>
    <property type="match status" value="1"/>
</dbReference>
<evidence type="ECO:0000313" key="21">
    <source>
        <dbReference type="Proteomes" id="UP000245934"/>
    </source>
</evidence>
<dbReference type="PANTHER" id="PTHR34148">
    <property type="entry name" value="ADENOSYLCOBINAMIDE-GDP RIBAZOLETRANSFERASE"/>
    <property type="match status" value="1"/>
</dbReference>
<evidence type="ECO:0000256" key="9">
    <source>
        <dbReference type="ARBA" id="ARBA00022679"/>
    </source>
</evidence>
<keyword evidence="7 19" id="KW-1003">Cell membrane</keyword>
<dbReference type="GO" id="GO:0009236">
    <property type="term" value="P:cobalamin biosynthetic process"/>
    <property type="evidence" value="ECO:0007669"/>
    <property type="project" value="UniProtKB-UniRule"/>
</dbReference>
<keyword evidence="10 19" id="KW-0812">Transmembrane</keyword>
<evidence type="ECO:0000256" key="13">
    <source>
        <dbReference type="ARBA" id="ARBA00023136"/>
    </source>
</evidence>
<dbReference type="UniPathway" id="UPA00148">
    <property type="reaction ID" value="UER00238"/>
</dbReference>
<organism evidence="20 21">
    <name type="scientific">Methanospirillum stamsii</name>
    <dbReference type="NCBI Taxonomy" id="1277351"/>
    <lineage>
        <taxon>Archaea</taxon>
        <taxon>Methanobacteriati</taxon>
        <taxon>Methanobacteriota</taxon>
        <taxon>Stenosarchaea group</taxon>
        <taxon>Methanomicrobia</taxon>
        <taxon>Methanomicrobiales</taxon>
        <taxon>Methanospirillaceae</taxon>
        <taxon>Methanospirillum</taxon>
    </lineage>
</organism>
<evidence type="ECO:0000256" key="18">
    <source>
        <dbReference type="ARBA" id="ARBA00049504"/>
    </source>
</evidence>
<evidence type="ECO:0000256" key="7">
    <source>
        <dbReference type="ARBA" id="ARBA00022475"/>
    </source>
</evidence>
<comment type="cofactor">
    <cofactor evidence="1 19">
        <name>Mg(2+)</name>
        <dbReference type="ChEBI" id="CHEBI:18420"/>
    </cofactor>
</comment>
<keyword evidence="12 19" id="KW-1133">Transmembrane helix</keyword>
<evidence type="ECO:0000256" key="2">
    <source>
        <dbReference type="ARBA" id="ARBA00004651"/>
    </source>
</evidence>
<dbReference type="HAMAP" id="MF_00719">
    <property type="entry name" value="CobS"/>
    <property type="match status" value="1"/>
</dbReference>
<keyword evidence="9 19" id="KW-0808">Transferase</keyword>
<gene>
    <name evidence="19 20" type="primary">cobS</name>
    <name evidence="20" type="ORF">DLD82_14780</name>
</gene>
<dbReference type="PANTHER" id="PTHR34148:SF1">
    <property type="entry name" value="ADENOSYLCOBINAMIDE-GDP RIBAZOLETRANSFERASE"/>
    <property type="match status" value="1"/>
</dbReference>
<dbReference type="GO" id="GO:0008818">
    <property type="term" value="F:cobalamin 5'-phosphate synthase activity"/>
    <property type="evidence" value="ECO:0007669"/>
    <property type="project" value="UniProtKB-UniRule"/>
</dbReference>
<evidence type="ECO:0000256" key="4">
    <source>
        <dbReference type="ARBA" id="ARBA00010561"/>
    </source>
</evidence>
<feature type="transmembrane region" description="Helical" evidence="19">
    <location>
        <begin position="30"/>
        <end position="51"/>
    </location>
</feature>
<evidence type="ECO:0000313" key="20">
    <source>
        <dbReference type="EMBL" id="PWR70760.1"/>
    </source>
</evidence>
<dbReference type="Pfam" id="PF02654">
    <property type="entry name" value="CobS"/>
    <property type="match status" value="1"/>
</dbReference>
<dbReference type="GeneID" id="97608158"/>
<evidence type="ECO:0000256" key="15">
    <source>
        <dbReference type="ARBA" id="ARBA00032605"/>
    </source>
</evidence>
<dbReference type="AlphaFoldDB" id="A0A2V2MX03"/>
<evidence type="ECO:0000256" key="16">
    <source>
        <dbReference type="ARBA" id="ARBA00032853"/>
    </source>
</evidence>
<comment type="catalytic activity">
    <reaction evidence="18 19">
        <text>alpha-ribazole 5'-phosphate + adenosylcob(III)inamide-GDP = adenosylcob(III)alamin 5'-phosphate + GMP + H(+)</text>
        <dbReference type="Rhea" id="RHEA:23560"/>
        <dbReference type="ChEBI" id="CHEBI:15378"/>
        <dbReference type="ChEBI" id="CHEBI:57918"/>
        <dbReference type="ChEBI" id="CHEBI:58115"/>
        <dbReference type="ChEBI" id="CHEBI:60487"/>
        <dbReference type="ChEBI" id="CHEBI:60493"/>
        <dbReference type="EC" id="2.7.8.26"/>
    </reaction>
</comment>
<dbReference type="GO" id="GO:0005886">
    <property type="term" value="C:plasma membrane"/>
    <property type="evidence" value="ECO:0007669"/>
    <property type="project" value="UniProtKB-SubCell"/>
</dbReference>
<feature type="transmembrane region" description="Helical" evidence="19">
    <location>
        <begin position="171"/>
        <end position="188"/>
    </location>
</feature>
<dbReference type="GO" id="GO:0051073">
    <property type="term" value="F:adenosylcobinamide-GDP ribazoletransferase activity"/>
    <property type="evidence" value="ECO:0007669"/>
    <property type="project" value="UniProtKB-UniRule"/>
</dbReference>
<evidence type="ECO:0000256" key="6">
    <source>
        <dbReference type="ARBA" id="ARBA00015850"/>
    </source>
</evidence>
<comment type="function">
    <text evidence="14 19">Joins adenosylcobinamide-GDP and alpha-ribazole to generate adenosylcobalamin (Ado-cobalamin). Also synthesizes adenosylcobalamin 5'-phosphate from adenosylcobinamide-GDP and alpha-ribazole 5'-phosphate.</text>
</comment>
<evidence type="ECO:0000256" key="17">
    <source>
        <dbReference type="ARBA" id="ARBA00048623"/>
    </source>
</evidence>
<dbReference type="OrthoDB" id="11748at2157"/>
<feature type="transmembrane region" description="Helical" evidence="19">
    <location>
        <begin position="56"/>
        <end position="75"/>
    </location>
</feature>
<protein>
    <recommendedName>
        <fullName evidence="6 19">Adenosylcobinamide-GDP ribazoletransferase</fullName>
        <ecNumber evidence="5 19">2.7.8.26</ecNumber>
    </recommendedName>
    <alternativeName>
        <fullName evidence="16 19">Cobalamin synthase</fullName>
    </alternativeName>
    <alternativeName>
        <fullName evidence="15 19">Cobalamin-5'-phosphate synthase</fullName>
    </alternativeName>
</protein>
<evidence type="ECO:0000256" key="19">
    <source>
        <dbReference type="HAMAP-Rule" id="MF_00719"/>
    </source>
</evidence>
<proteinExistence type="inferred from homology"/>
<comment type="pathway">
    <text evidence="3 19">Cofactor biosynthesis; adenosylcobalamin biosynthesis; adenosylcobalamin from cob(II)yrinate a,c-diamide: step 7/7.</text>
</comment>
<dbReference type="Proteomes" id="UP000245934">
    <property type="component" value="Unassembled WGS sequence"/>
</dbReference>
<evidence type="ECO:0000256" key="11">
    <source>
        <dbReference type="ARBA" id="ARBA00022842"/>
    </source>
</evidence>
<comment type="catalytic activity">
    <reaction evidence="17 19">
        <text>alpha-ribazole + adenosylcob(III)inamide-GDP = adenosylcob(III)alamin + GMP + H(+)</text>
        <dbReference type="Rhea" id="RHEA:16049"/>
        <dbReference type="ChEBI" id="CHEBI:10329"/>
        <dbReference type="ChEBI" id="CHEBI:15378"/>
        <dbReference type="ChEBI" id="CHEBI:18408"/>
        <dbReference type="ChEBI" id="CHEBI:58115"/>
        <dbReference type="ChEBI" id="CHEBI:60487"/>
        <dbReference type="EC" id="2.7.8.26"/>
    </reaction>
</comment>
<accession>A0A2V2MX03</accession>
<evidence type="ECO:0000256" key="1">
    <source>
        <dbReference type="ARBA" id="ARBA00001946"/>
    </source>
</evidence>